<comment type="caution">
    <text evidence="2">The sequence shown here is derived from an EMBL/GenBank/DDBJ whole genome shotgun (WGS) entry which is preliminary data.</text>
</comment>
<gene>
    <name evidence="2" type="ORF">EJ08DRAFT_583068</name>
</gene>
<reference evidence="2" key="1">
    <citation type="journal article" date="2020" name="Stud. Mycol.">
        <title>101 Dothideomycetes genomes: a test case for predicting lifestyles and emergence of pathogens.</title>
        <authorList>
            <person name="Haridas S."/>
            <person name="Albert R."/>
            <person name="Binder M."/>
            <person name="Bloem J."/>
            <person name="Labutti K."/>
            <person name="Salamov A."/>
            <person name="Andreopoulos B."/>
            <person name="Baker S."/>
            <person name="Barry K."/>
            <person name="Bills G."/>
            <person name="Bluhm B."/>
            <person name="Cannon C."/>
            <person name="Castanera R."/>
            <person name="Culley D."/>
            <person name="Daum C."/>
            <person name="Ezra D."/>
            <person name="Gonzalez J."/>
            <person name="Henrissat B."/>
            <person name="Kuo A."/>
            <person name="Liang C."/>
            <person name="Lipzen A."/>
            <person name="Lutzoni F."/>
            <person name="Magnuson J."/>
            <person name="Mondo S."/>
            <person name="Nolan M."/>
            <person name="Ohm R."/>
            <person name="Pangilinan J."/>
            <person name="Park H.-J."/>
            <person name="Ramirez L."/>
            <person name="Alfaro M."/>
            <person name="Sun H."/>
            <person name="Tritt A."/>
            <person name="Yoshinaga Y."/>
            <person name="Zwiers L.-H."/>
            <person name="Turgeon B."/>
            <person name="Goodwin S."/>
            <person name="Spatafora J."/>
            <person name="Crous P."/>
            <person name="Grigoriev I."/>
        </authorList>
    </citation>
    <scope>NUCLEOTIDE SEQUENCE</scope>
    <source>
        <strain evidence="2">CBS 130266</strain>
    </source>
</reference>
<dbReference type="InterPro" id="IPR001229">
    <property type="entry name" value="Jacalin-like_lectin_dom"/>
</dbReference>
<protein>
    <recommendedName>
        <fullName evidence="1">Jacalin-type lectin domain-containing protein</fullName>
    </recommendedName>
</protein>
<evidence type="ECO:0000313" key="2">
    <source>
        <dbReference type="EMBL" id="KAF2433784.1"/>
    </source>
</evidence>
<evidence type="ECO:0000259" key="1">
    <source>
        <dbReference type="PROSITE" id="PS51752"/>
    </source>
</evidence>
<evidence type="ECO:0000313" key="3">
    <source>
        <dbReference type="Proteomes" id="UP000800235"/>
    </source>
</evidence>
<feature type="domain" description="Jacalin-type lectin" evidence="1">
    <location>
        <begin position="572"/>
        <end position="715"/>
    </location>
</feature>
<dbReference type="PROSITE" id="PS51752">
    <property type="entry name" value="JACALIN_LECTIN"/>
    <property type="match status" value="1"/>
</dbReference>
<organism evidence="2 3">
    <name type="scientific">Tothia fuscella</name>
    <dbReference type="NCBI Taxonomy" id="1048955"/>
    <lineage>
        <taxon>Eukaryota</taxon>
        <taxon>Fungi</taxon>
        <taxon>Dikarya</taxon>
        <taxon>Ascomycota</taxon>
        <taxon>Pezizomycotina</taxon>
        <taxon>Dothideomycetes</taxon>
        <taxon>Pleosporomycetidae</taxon>
        <taxon>Venturiales</taxon>
        <taxon>Cylindrosympodiaceae</taxon>
        <taxon>Tothia</taxon>
    </lineage>
</organism>
<sequence>MGSRMPSATGPLSPLAPHITSITDGSSVHQKVLLIRGQIGDPETIGDLHRSGTHVHKPFEGEVCIFSHQEGFPVYTVPVVDSRFKAVLHLQAGKNTIKLEFIQPRQSNGNLAAQEGHANLLNINYIALNASPPLHLAILVAKDSPELFDAPPARVAGEGNGLEMAKRKYRMAAYLWQAFTAEQMQRYGLYSRCFRLEEEWQPSTLGNETPAPMRSEARIHVIRVDKTVAELRNPDFAQQNPHAKHPGALFDIAKDACKAYFRTTPGQKQYVSAMFLDSHWDVEKKLLTAHAALGGGDDELGLAIFGSHALHSYPSCVQHIIPAFTDCTRTDTHFTANDCDESGSTWEAANIGIGAHLHEVGHLFGLPHRPNGVMLRDYVTLNRTFTTGEPFSTRTKSPGRKFCSLREECTWSRIDCLRFRFHPCFRHNLDKFIPSEGGIQVWSAENEVTASAEAGIAWIELYADDDDLCYAWKEYLPTQPGPGTQSPCVDGLPRTIRLVEQELRDRLKDNLPAHKRNFKKMRVQINSAGNSQYTVEDFNKLTDKSARIKLPSGQIGFRSGKIGFGTMNGSKPQEMIIESTYMKVKEKDILGNVNYRAKVLRSIKVFHGLAIDGMEFCYEDTSTQLFGRVGGKPGGDEFFFDTRRGETLAGFSLRAGAWIDGIQIITTMTGRKSPMYGNANGGSGQTLIPPTGFHIAGIAGSCADWLDSFQLIVTR</sequence>
<dbReference type="PANTHER" id="PTHR21054:SF2">
    <property type="entry name" value="MIP04191P"/>
    <property type="match status" value="1"/>
</dbReference>
<dbReference type="AlphaFoldDB" id="A0A9P4NZ42"/>
<dbReference type="PANTHER" id="PTHR21054">
    <property type="entry name" value="ZINC METALLOPROTEINASE-RELATED"/>
    <property type="match status" value="1"/>
</dbReference>
<dbReference type="EMBL" id="MU007019">
    <property type="protein sequence ID" value="KAF2433784.1"/>
    <property type="molecule type" value="Genomic_DNA"/>
</dbReference>
<dbReference type="OrthoDB" id="74460at2759"/>
<accession>A0A9P4NZ42</accession>
<dbReference type="InterPro" id="IPR021917">
    <property type="entry name" value="Unchr_Zn-peptidase-like"/>
</dbReference>
<dbReference type="GO" id="GO:0005737">
    <property type="term" value="C:cytoplasm"/>
    <property type="evidence" value="ECO:0007669"/>
    <property type="project" value="TreeGrafter"/>
</dbReference>
<dbReference type="Pfam" id="PF12044">
    <property type="entry name" value="Metallopep"/>
    <property type="match status" value="1"/>
</dbReference>
<dbReference type="Proteomes" id="UP000800235">
    <property type="component" value="Unassembled WGS sequence"/>
</dbReference>
<dbReference type="InterPro" id="IPR036404">
    <property type="entry name" value="Jacalin-like_lectin_dom_sf"/>
</dbReference>
<dbReference type="SUPFAM" id="SSF51101">
    <property type="entry name" value="Mannose-binding lectins"/>
    <property type="match status" value="1"/>
</dbReference>
<name>A0A9P4NZ42_9PEZI</name>
<keyword evidence="3" id="KW-1185">Reference proteome</keyword>
<dbReference type="Pfam" id="PF01419">
    <property type="entry name" value="Jacalin"/>
    <property type="match status" value="1"/>
</dbReference>
<proteinExistence type="predicted"/>
<dbReference type="InterPro" id="IPR053002">
    <property type="entry name" value="Metalloproteinase_M10B"/>
</dbReference>
<dbReference type="Gene3D" id="2.100.10.30">
    <property type="entry name" value="Jacalin-like lectin domain"/>
    <property type="match status" value="1"/>
</dbReference>